<dbReference type="SMART" id="SM00343">
    <property type="entry name" value="ZnF_C2HC"/>
    <property type="match status" value="3"/>
</dbReference>
<proteinExistence type="predicted"/>
<dbReference type="InterPro" id="IPR050951">
    <property type="entry name" value="Retrovirus_Pol_polyprotein"/>
</dbReference>
<feature type="domain" description="Integrase catalytic" evidence="14">
    <location>
        <begin position="2439"/>
        <end position="2615"/>
    </location>
</feature>
<dbReference type="PROSITE" id="PS00141">
    <property type="entry name" value="ASP_PROTEASE"/>
    <property type="match status" value="1"/>
</dbReference>
<feature type="compositionally biased region" description="Polar residues" evidence="10">
    <location>
        <begin position="1601"/>
        <end position="1613"/>
    </location>
</feature>
<keyword evidence="2" id="KW-0808">Transferase</keyword>
<dbReference type="Pfam" id="PF17921">
    <property type="entry name" value="Integrase_H2C2"/>
    <property type="match status" value="1"/>
</dbReference>
<evidence type="ECO:0000256" key="2">
    <source>
        <dbReference type="ARBA" id="ARBA00022679"/>
    </source>
</evidence>
<evidence type="ECO:0000256" key="3">
    <source>
        <dbReference type="ARBA" id="ARBA00022695"/>
    </source>
</evidence>
<dbReference type="SUPFAM" id="SSF57756">
    <property type="entry name" value="Retrovirus zinc finger-like domains"/>
    <property type="match status" value="2"/>
</dbReference>
<dbReference type="Proteomes" id="UP001235939">
    <property type="component" value="Chromosome 04"/>
</dbReference>
<dbReference type="InterPro" id="IPR054465">
    <property type="entry name" value="Integrase_p58-like_C"/>
</dbReference>
<keyword evidence="6" id="KW-0378">Hydrolase</keyword>
<dbReference type="Gene3D" id="3.10.10.10">
    <property type="entry name" value="HIV Type 1 Reverse Transcriptase, subunit A, domain 1"/>
    <property type="match status" value="2"/>
</dbReference>
<evidence type="ECO:0000256" key="4">
    <source>
        <dbReference type="ARBA" id="ARBA00022722"/>
    </source>
</evidence>
<keyword evidence="5" id="KW-0255">Endonuclease</keyword>
<dbReference type="Gene3D" id="3.30.70.270">
    <property type="match status" value="4"/>
</dbReference>
<keyword evidence="8" id="KW-0863">Zinc-finger</keyword>
<keyword evidence="8" id="KW-0479">Metal-binding</keyword>
<dbReference type="CDD" id="cd22265">
    <property type="entry name" value="UDM1_RNF168"/>
    <property type="match status" value="1"/>
</dbReference>
<feature type="domain" description="Peptidase A2" evidence="12">
    <location>
        <begin position="1672"/>
        <end position="1687"/>
    </location>
</feature>
<evidence type="ECO:0000256" key="6">
    <source>
        <dbReference type="ARBA" id="ARBA00022801"/>
    </source>
</evidence>
<dbReference type="PROSITE" id="PS50175">
    <property type="entry name" value="ASP_PROT_RETROV"/>
    <property type="match status" value="1"/>
</dbReference>
<evidence type="ECO:0000259" key="11">
    <source>
        <dbReference type="PROSITE" id="PS50158"/>
    </source>
</evidence>
<feature type="region of interest" description="Disordered" evidence="10">
    <location>
        <begin position="320"/>
        <end position="340"/>
    </location>
</feature>
<feature type="domain" description="CCHC-type" evidence="11">
    <location>
        <begin position="370"/>
        <end position="385"/>
    </location>
</feature>
<dbReference type="PANTHER" id="PTHR37984:SF5">
    <property type="entry name" value="PROTEIN NYNRIN-LIKE"/>
    <property type="match status" value="1"/>
</dbReference>
<dbReference type="Pfam" id="PF17917">
    <property type="entry name" value="RT_RNaseH"/>
    <property type="match status" value="2"/>
</dbReference>
<feature type="compositionally biased region" description="Low complexity" evidence="10">
    <location>
        <begin position="1631"/>
        <end position="1645"/>
    </location>
</feature>
<dbReference type="Pfam" id="PF13975">
    <property type="entry name" value="gag-asp_proteas"/>
    <property type="match status" value="1"/>
</dbReference>
<dbReference type="Pfam" id="PF03732">
    <property type="entry name" value="Retrotrans_gag"/>
    <property type="match status" value="1"/>
</dbReference>
<dbReference type="InterPro" id="IPR036397">
    <property type="entry name" value="RNaseH_sf"/>
</dbReference>
<keyword evidence="4" id="KW-0540">Nuclease</keyword>
<dbReference type="InterPro" id="IPR043128">
    <property type="entry name" value="Rev_trsase/Diguanyl_cyclase"/>
</dbReference>
<dbReference type="Gene3D" id="1.10.340.70">
    <property type="match status" value="1"/>
</dbReference>
<evidence type="ECO:0000256" key="8">
    <source>
        <dbReference type="PROSITE-ProRule" id="PRU00047"/>
    </source>
</evidence>
<dbReference type="InterPro" id="IPR043502">
    <property type="entry name" value="DNA/RNA_pol_sf"/>
</dbReference>
<dbReference type="PROSITE" id="PS50994">
    <property type="entry name" value="INTEGRASE"/>
    <property type="match status" value="1"/>
</dbReference>
<dbReference type="SUPFAM" id="SSF53098">
    <property type="entry name" value="Ribonuclease H-like"/>
    <property type="match status" value="1"/>
</dbReference>
<evidence type="ECO:0000313" key="16">
    <source>
        <dbReference type="Proteomes" id="UP001235939"/>
    </source>
</evidence>
<dbReference type="InterPro" id="IPR041373">
    <property type="entry name" value="RT_RNaseH"/>
</dbReference>
<dbReference type="Pfam" id="PF00078">
    <property type="entry name" value="RVT_1"/>
    <property type="match status" value="2"/>
</dbReference>
<dbReference type="InterPro" id="IPR005162">
    <property type="entry name" value="Retrotrans_gag_dom"/>
</dbReference>
<evidence type="ECO:0000259" key="12">
    <source>
        <dbReference type="PROSITE" id="PS50175"/>
    </source>
</evidence>
<dbReference type="CDD" id="cd00303">
    <property type="entry name" value="retropepsin_like"/>
    <property type="match status" value="2"/>
</dbReference>
<gene>
    <name evidence="15" type="ORF">LAZ67_4002004</name>
</gene>
<feature type="region of interest" description="Disordered" evidence="10">
    <location>
        <begin position="1516"/>
        <end position="1556"/>
    </location>
</feature>
<sequence>MTYLAKVRKCDLSKLAYELGEVVPPESRIVDLKRLILNSQSYEEEFAKQLLETLIEEREQTERAERERMEQTAQTEQAERIERERIEDRKRIERKEQMVMEFELEKLRIQTTRGNNDTSRSTSNDAHYEIRKLMPKYESKDNDLSFYLILFERQAKRLGLDEDQWAFSLLGLLPYEMIQLIARETEEQSGDYRFVKRLLLKRYKLSPEQFRQKFEKHERSQKGSWRDFAFELRGYFNEWIEGMNVENFDALKDLSVTNQLKKKVPNVLRNHLIDDWTKLNNPDELADKLDEYENVRTEMGPPHWNAKHLIPPSFQQKSARFPNQSEVKETKQGTNVSGQDAARNEISETYPNTLRRMVNRAIRNDKGEPKCFNCNQFGHIARDCPAPRTTLTCRGCGQTGHKERNCTRPKEGLKVANLEVEGLETVPPDVYLKDVKIDNKETVKAMIDTGSSSCLMRESVARRINVDIEPDSTSLYGIGNQTAPAARTVGKTTVDLEIDGVVGKEIAVFIVNDDAQPYDLLIGRTWTDLPYVSFARIGKELHIGYSSEFPFANLQEEIKSRRIELRATETVQLESDSINFTSAITDEVKDGYVLFTGVDDACVDSLLEVVDGKTTVPIISAGKGKLRVRKNQCVGRVELLNLDDIVVNLDVAEDSFQTKNEEKREGQDQTKRKRPILPEDINVNHSLTSKERQEILDVVNEYRDCFALGMEELGCTDVTKMDIKEVDGSKPVCLRPYKTTASEREAIREIVREWKDNGIVTETRSPYASPVLLVRKKTGDHRLVVDYRRLNIQTVKDKFPLPRIDDLLEGLRNAKFFTTLDLAHGYLQIPLTDKAKLKTAFITPDDTGQFERMIFGLANAPAEFQRLMHTVLGPLLNKKAFCYLDDVIIPAKDWREMIERLREVLERIRSAKLTLKPSKCEFGKREVELLGHVISTGGLKPGPRKIKAIEEFPEPKNVHDIRRFLGLTNFFRRFVKDFARKAEPLSRLTKKGSQFEWKEEQRRSFGGLRKDLVEYPVLAHYNPELKTEVHCDASAEGLAGMVLQMDEDGKWRLVYCVSKKTTEAEKMYHSSKLELMAIVWTLDRLRQFLVGIKFTVVTDCQALVYMNAKKTTNPQIARWYNLIQEYDFEIRHKPGEKMAHVDGMSRAPVDDPRDTMEEIVEKNLEVRLTITLEEQILMIQHSDPELRDLIQIFRKDPCDRTVGEQNRINDYSYRRKSGRGARSRRYPPTQPTTFLQRKTPGNETVTRRSRRLQGLQPELSTVLAFPARKKMEREENRPFCHRWRDPTVFSGERGEDSQRWLSDFQRVARYNKWDDFMCLANVIFYLTGTAKCWFENFEEILNSWEEFKIKFCEIFGNKEDTARKAENILRTRAQTSGENVESYIQEVLLLCKQSNPRMSEGEKVSHLIKGVAEEVYQALIGKDIGTVDQFVAFCRRFEAFKRMRVAPPRFSRLPNVTTISTAEPENLEALIRRIVREEVQKFMAPPSTFAAQDIDTPPPDLRDVIRSEIQQTLAPISAPRQPESFRPRRQYLPQNDQVYRRRTEGPPNNQRTQWRTEDDRPICFHCGRPGHAARYCRDRRQAFADARLGRETVDFGRPRTENYTMGESGSELSQGRFRNPSPYPPPPPPRGRFQAPRRTSQSPARRPSRSPSRRTATMEKNWINVNIQGRNVQALVDSGADYSVVSEAFRRSIKATVFKENGPLLRAADKKPIVTLGKCSLEVQIKGLDIIFDFVVAAECSHDVILGWDFFKATDAIIDCGENKLYLSEAEKSYEWKDLKLCAAMDCVIPPKSFGKIVVTNQDVFGSRDVVVTGSKRLQLEKGLFIPSSIVRFLHGRAVLWVTNSTHQSQVIPSDMKIGTMQDLEVGSISNLDACSEIAGKDEVTSPDVRECLISMISTDLEETEKNRLLTCLNEFSDIFDFEKKSFPVSGEIKHKIDTSDYPPVRQRPYRVSPAERRVIQSEVEKMMETKIIRPLSSPWASPVILVRKKDGSLRFCVDYRRLNKITKKDVYPLPRIDDALDTLSGSRYFSTMDMRSGYWQIEVDDKDREKTAFITPDGLYEFNQAGLCLNYKKCHFASRQITILGHVVNEFGTQPDPEKVKAIVHFPKPRNISETRSFLGLSSYYRRFIKSYANKSRPLNSLLKKDEKFIWGEEQDESFRILKQELGSSPVLGHFIEGAETHVHTDASGYGLGAVLVQIQNDAERPIAYASRTLTKAEKNYSTTEKECLAVVWALGKFRPYLYGRPFTVVTDHHSLCWLVGLKDPSGRLARWALKLQEYDINIVYKSGRKHKDADCLSRSPLADTAEIEGHITSIQDIAEEQSKDPHLVGIREKLANENLKGYQMIGGVLYKKNYDPEGKPWLLVFLKQMRHEILKDVHDTPMAGHLGFAKTYDRVRKRFYWPGLYRTVSQYIAHCKECQRRKGVPQKPPGLLVPIPPTTSPFQKIGIDYLGRFPISHTGNRWIIVATDYLTRFTITKAAATAEATELSTFLIEDVILKHGAPREIITDRGRNFMSQTIREINNLNGTIHRFTTAYHPQTNGLTERLNKTLTDMISIFYTAPYQPAGTAEDYVGHLVTNAEDARMLARLNILQAQSKDKERYDKKHQEVTYKEGDLVWVFTPVRTVGLSEKLLKRYFGPYRVIRKISSVNYQVEGVTNTRRRRKTQDIVHVVRMKPYHDPEVQEQIAQ</sequence>
<dbReference type="PROSITE" id="PS50878">
    <property type="entry name" value="RT_POL"/>
    <property type="match status" value="1"/>
</dbReference>
<dbReference type="InterPro" id="IPR000477">
    <property type="entry name" value="RT_dom"/>
</dbReference>
<dbReference type="CDD" id="cd09274">
    <property type="entry name" value="RNase_HI_RT_Ty3"/>
    <property type="match status" value="2"/>
</dbReference>
<evidence type="ECO:0000313" key="15">
    <source>
        <dbReference type="EMBL" id="UYV66538.1"/>
    </source>
</evidence>
<evidence type="ECO:0000256" key="1">
    <source>
        <dbReference type="ARBA" id="ARBA00012493"/>
    </source>
</evidence>
<dbReference type="Pfam" id="PF22938">
    <property type="entry name" value="Integrase_p58_C"/>
    <property type="match status" value="1"/>
</dbReference>
<dbReference type="InterPro" id="IPR001584">
    <property type="entry name" value="Integrase_cat-core"/>
</dbReference>
<keyword evidence="8" id="KW-0862">Zinc</keyword>
<dbReference type="Pfam" id="PF00098">
    <property type="entry name" value="zf-CCHC"/>
    <property type="match status" value="1"/>
</dbReference>
<dbReference type="CDD" id="cd01647">
    <property type="entry name" value="RT_LTR"/>
    <property type="match status" value="2"/>
</dbReference>
<keyword evidence="3" id="KW-0548">Nucleotidyltransferase</keyword>
<dbReference type="InterPro" id="IPR036875">
    <property type="entry name" value="Znf_CCHC_sf"/>
</dbReference>
<dbReference type="InterPro" id="IPR001995">
    <property type="entry name" value="Peptidase_A2_cat"/>
</dbReference>
<dbReference type="InterPro" id="IPR021109">
    <property type="entry name" value="Peptidase_aspartic_dom_sf"/>
</dbReference>
<feature type="region of interest" description="Disordered" evidence="10">
    <location>
        <begin position="1595"/>
        <end position="1660"/>
    </location>
</feature>
<evidence type="ECO:0000259" key="13">
    <source>
        <dbReference type="PROSITE" id="PS50878"/>
    </source>
</evidence>
<keyword evidence="9" id="KW-0175">Coiled coil</keyword>
<dbReference type="Gene3D" id="3.10.20.370">
    <property type="match status" value="1"/>
</dbReference>
<keyword evidence="16" id="KW-1185">Reference proteome</keyword>
<organism evidence="15 16">
    <name type="scientific">Cordylochernes scorpioides</name>
    <dbReference type="NCBI Taxonomy" id="51811"/>
    <lineage>
        <taxon>Eukaryota</taxon>
        <taxon>Metazoa</taxon>
        <taxon>Ecdysozoa</taxon>
        <taxon>Arthropoda</taxon>
        <taxon>Chelicerata</taxon>
        <taxon>Arachnida</taxon>
        <taxon>Pseudoscorpiones</taxon>
        <taxon>Cheliferoidea</taxon>
        <taxon>Chernetidae</taxon>
        <taxon>Cordylochernes</taxon>
    </lineage>
</organism>
<dbReference type="Gene3D" id="2.40.70.10">
    <property type="entry name" value="Acid Proteases"/>
    <property type="match status" value="2"/>
</dbReference>
<feature type="compositionally biased region" description="Pro residues" evidence="10">
    <location>
        <begin position="1621"/>
        <end position="1630"/>
    </location>
</feature>
<evidence type="ECO:0000256" key="9">
    <source>
        <dbReference type="SAM" id="Coils"/>
    </source>
</evidence>
<dbReference type="Pfam" id="PF13650">
    <property type="entry name" value="Asp_protease_2"/>
    <property type="match status" value="1"/>
</dbReference>
<dbReference type="EMBL" id="CP092866">
    <property type="protein sequence ID" value="UYV66538.1"/>
    <property type="molecule type" value="Genomic_DNA"/>
</dbReference>
<dbReference type="InterPro" id="IPR001969">
    <property type="entry name" value="Aspartic_peptidase_AS"/>
</dbReference>
<dbReference type="EC" id="2.7.7.49" evidence="1"/>
<keyword evidence="7" id="KW-0695">RNA-directed DNA polymerase</keyword>
<evidence type="ECO:0000256" key="10">
    <source>
        <dbReference type="SAM" id="MobiDB-lite"/>
    </source>
</evidence>
<accession>A0ABY6KFG5</accession>
<reference evidence="15 16" key="1">
    <citation type="submission" date="2022-01" db="EMBL/GenBank/DDBJ databases">
        <title>A chromosomal length assembly of Cordylochernes scorpioides.</title>
        <authorList>
            <person name="Zeh D."/>
            <person name="Zeh J."/>
        </authorList>
    </citation>
    <scope>NUCLEOTIDE SEQUENCE [LARGE SCALE GENOMIC DNA]</scope>
    <source>
        <strain evidence="15">IN4F17</strain>
        <tissue evidence="15">Whole Body</tissue>
    </source>
</reference>
<name>A0ABY6KFG5_9ARAC</name>
<protein>
    <recommendedName>
        <fullName evidence="1">RNA-directed DNA polymerase</fullName>
        <ecNumber evidence="1">2.7.7.49</ecNumber>
    </recommendedName>
</protein>
<evidence type="ECO:0000256" key="5">
    <source>
        <dbReference type="ARBA" id="ARBA00022759"/>
    </source>
</evidence>
<dbReference type="SUPFAM" id="SSF56672">
    <property type="entry name" value="DNA/RNA polymerases"/>
    <property type="match status" value="2"/>
</dbReference>
<dbReference type="InterPro" id="IPR012337">
    <property type="entry name" value="RNaseH-like_sf"/>
</dbReference>
<dbReference type="Gene3D" id="3.30.420.10">
    <property type="entry name" value="Ribonuclease H-like superfamily/Ribonuclease H"/>
    <property type="match status" value="1"/>
</dbReference>
<evidence type="ECO:0000259" key="14">
    <source>
        <dbReference type="PROSITE" id="PS50994"/>
    </source>
</evidence>
<feature type="domain" description="CCHC-type" evidence="11">
    <location>
        <begin position="1563"/>
        <end position="1578"/>
    </location>
</feature>
<dbReference type="PANTHER" id="PTHR37984">
    <property type="entry name" value="PROTEIN CBG26694"/>
    <property type="match status" value="1"/>
</dbReference>
<dbReference type="Gene3D" id="4.10.60.10">
    <property type="entry name" value="Zinc finger, CCHC-type"/>
    <property type="match status" value="1"/>
</dbReference>
<dbReference type="InterPro" id="IPR001878">
    <property type="entry name" value="Znf_CCHC"/>
</dbReference>
<evidence type="ECO:0000256" key="7">
    <source>
        <dbReference type="ARBA" id="ARBA00022918"/>
    </source>
</evidence>
<dbReference type="PROSITE" id="PS50158">
    <property type="entry name" value="ZF_CCHC"/>
    <property type="match status" value="3"/>
</dbReference>
<dbReference type="SUPFAM" id="SSF50630">
    <property type="entry name" value="Acid proteases"/>
    <property type="match status" value="2"/>
</dbReference>
<dbReference type="InterPro" id="IPR041588">
    <property type="entry name" value="Integrase_H2C2"/>
</dbReference>
<feature type="non-terminal residue" evidence="15">
    <location>
        <position position="2689"/>
    </location>
</feature>
<feature type="domain" description="CCHC-type" evidence="11">
    <location>
        <begin position="393"/>
        <end position="408"/>
    </location>
</feature>
<feature type="coiled-coil region" evidence="9">
    <location>
        <begin position="44"/>
        <end position="98"/>
    </location>
</feature>
<feature type="domain" description="Reverse transcriptase" evidence="13">
    <location>
        <begin position="755"/>
        <end position="934"/>
    </location>
</feature>